<dbReference type="EMBL" id="QXQA01000001">
    <property type="protein sequence ID" value="RIX60047.1"/>
    <property type="molecule type" value="Genomic_DNA"/>
</dbReference>
<gene>
    <name evidence="1" type="ORF">D3P08_00175</name>
</gene>
<evidence type="ECO:0000313" key="2">
    <source>
        <dbReference type="Proteomes" id="UP000266482"/>
    </source>
</evidence>
<keyword evidence="2" id="KW-1185">Reference proteome</keyword>
<protein>
    <submittedName>
        <fullName evidence="1">Uncharacterized protein</fullName>
    </submittedName>
</protein>
<accession>A0A3A1VHT7</accession>
<dbReference type="OrthoDB" id="9817563at2"/>
<dbReference type="AlphaFoldDB" id="A0A3A1VHT7"/>
<proteinExistence type="predicted"/>
<evidence type="ECO:0000313" key="1">
    <source>
        <dbReference type="EMBL" id="RIX60047.1"/>
    </source>
</evidence>
<dbReference type="Proteomes" id="UP000266482">
    <property type="component" value="Unassembled WGS sequence"/>
</dbReference>
<name>A0A3A1VHT7_9BACL</name>
<organism evidence="1 2">
    <name type="scientific">Paenibacillus nanensis</name>
    <dbReference type="NCBI Taxonomy" id="393251"/>
    <lineage>
        <taxon>Bacteria</taxon>
        <taxon>Bacillati</taxon>
        <taxon>Bacillota</taxon>
        <taxon>Bacilli</taxon>
        <taxon>Bacillales</taxon>
        <taxon>Paenibacillaceae</taxon>
        <taxon>Paenibacillus</taxon>
    </lineage>
</organism>
<reference evidence="1 2" key="1">
    <citation type="submission" date="2018-09" db="EMBL/GenBank/DDBJ databases">
        <title>Paenibacillus aracenensis nov. sp. isolated from a cave in southern Spain.</title>
        <authorList>
            <person name="Jurado V."/>
            <person name="Gutierrez-Patricio S."/>
            <person name="Gonzalez-Pimentel J.L."/>
            <person name="Miller A.Z."/>
            <person name="Laiz L."/>
            <person name="Saiz-Jimenez C."/>
        </authorList>
    </citation>
    <scope>NUCLEOTIDE SEQUENCE [LARGE SCALE GENOMIC DNA]</scope>
    <source>
        <strain evidence="1 2">DSM 22867</strain>
    </source>
</reference>
<dbReference type="RefSeq" id="WP_119597422.1">
    <property type="nucleotide sequence ID" value="NZ_QXQA01000001.1"/>
</dbReference>
<sequence>MLNLELILPCLEGNGDHIFYKGNTSLVKNMCKKCEYFTSLRFFMNEHYKDFRLERCCEVEIKNRGKQPEAIFVNKSNPNEKIAIEAKSQQQMFATDIKKDIKETSRRKRFEKKIIHGIAKNTFAEASGLLEKLNVVLPPDLESIFLRGYVLSISRIPENVEIMGKRFGVSRSVVEEILSYKGEREKRLVDAIVEKNVQHLVKNILDCGLNGADRFSFYHEYTIDKLSFMLYKADIESDFHVRYIEYPSGTRDYFIPKKEAIEVRMNEHFEDCELKFSDYMSGEYKRILLIENENHYFKSNMQEILQNIQIPGHIDELWSSFYVIDEVWNEKIEELEDQITGVEYIKIYPA</sequence>
<comment type="caution">
    <text evidence="1">The sequence shown here is derived from an EMBL/GenBank/DDBJ whole genome shotgun (WGS) entry which is preliminary data.</text>
</comment>